<comment type="caution">
    <text evidence="9">The sequence shown here is derived from an EMBL/GenBank/DDBJ whole genome shotgun (WGS) entry which is preliminary data.</text>
</comment>
<evidence type="ECO:0000256" key="1">
    <source>
        <dbReference type="ARBA" id="ARBA00004141"/>
    </source>
</evidence>
<feature type="domain" description="NfeD-like C-terminal" evidence="7">
    <location>
        <begin position="187"/>
        <end position="241"/>
    </location>
</feature>
<evidence type="ECO:0000259" key="7">
    <source>
        <dbReference type="Pfam" id="PF01957"/>
    </source>
</evidence>
<dbReference type="InterPro" id="IPR052165">
    <property type="entry name" value="Membrane_assoc_protease"/>
</dbReference>
<dbReference type="Proteomes" id="UP000215145">
    <property type="component" value="Unassembled WGS sequence"/>
</dbReference>
<dbReference type="EMBL" id="NMUQ01000001">
    <property type="protein sequence ID" value="OXM15610.1"/>
    <property type="molecule type" value="Genomic_DNA"/>
</dbReference>
<feature type="transmembrane region" description="Helical" evidence="5">
    <location>
        <begin position="135"/>
        <end position="156"/>
    </location>
</feature>
<evidence type="ECO:0000256" key="5">
    <source>
        <dbReference type="SAM" id="Phobius"/>
    </source>
</evidence>
<accession>A0A229P088</accession>
<feature type="transmembrane region" description="Helical" evidence="5">
    <location>
        <begin position="49"/>
        <end position="81"/>
    </location>
</feature>
<comment type="subcellular location">
    <subcellularLocation>
        <location evidence="1">Membrane</location>
        <topology evidence="1">Multi-pass membrane protein</topology>
    </subcellularLocation>
</comment>
<dbReference type="OrthoDB" id="9806253at2"/>
<evidence type="ECO:0000256" key="4">
    <source>
        <dbReference type="ARBA" id="ARBA00023136"/>
    </source>
</evidence>
<dbReference type="Gene3D" id="2.40.50.140">
    <property type="entry name" value="Nucleic acid-binding proteins"/>
    <property type="match status" value="1"/>
</dbReference>
<dbReference type="InterPro" id="IPR012340">
    <property type="entry name" value="NA-bd_OB-fold"/>
</dbReference>
<evidence type="ECO:0000313" key="9">
    <source>
        <dbReference type="EMBL" id="OXM15610.1"/>
    </source>
</evidence>
<keyword evidence="3 5" id="KW-1133">Transmembrane helix</keyword>
<protein>
    <submittedName>
        <fullName evidence="9">Uncharacterized protein</fullName>
    </submittedName>
</protein>
<feature type="domain" description="NfeD integral membrane" evidence="8">
    <location>
        <begin position="42"/>
        <end position="155"/>
    </location>
</feature>
<dbReference type="Pfam" id="PF24961">
    <property type="entry name" value="NfeD_membrane"/>
    <property type="match status" value="1"/>
</dbReference>
<sequence length="246" mass="25946">MSKQTSYLFLAVVMLLFSQAAPAWASGTVDGGNSSIPLANPYVASLLLFAGFTGTMLALLLSGFAAPGLIGIVAFGLFFLGGHQAGYSDGMDVFFFIMGIILLVLELFVPSFGILGILGAAALGRAIIYSFGDTSTALISMLSALAAAIVIVTLVARRFKERGIWNRFVLRESLTTEEGFLPAGSKAALLNQEGITITPLRPAGIVDIGGERIDVVTSGEFIDQNTKVRVARVEGTRVIVKEVHSV</sequence>
<organism evidence="9 10">
    <name type="scientific">Paenibacillus herberti</name>
    <dbReference type="NCBI Taxonomy" id="1619309"/>
    <lineage>
        <taxon>Bacteria</taxon>
        <taxon>Bacillati</taxon>
        <taxon>Bacillota</taxon>
        <taxon>Bacilli</taxon>
        <taxon>Bacillales</taxon>
        <taxon>Paenibacillaceae</taxon>
        <taxon>Paenibacillus</taxon>
    </lineage>
</organism>
<evidence type="ECO:0000313" key="10">
    <source>
        <dbReference type="Proteomes" id="UP000215145"/>
    </source>
</evidence>
<gene>
    <name evidence="9" type="ORF">CGZ75_02435</name>
</gene>
<dbReference type="PANTHER" id="PTHR33507:SF3">
    <property type="entry name" value="INNER MEMBRANE PROTEIN YBBJ"/>
    <property type="match status" value="1"/>
</dbReference>
<dbReference type="Pfam" id="PF01957">
    <property type="entry name" value="NfeD"/>
    <property type="match status" value="1"/>
</dbReference>
<feature type="chain" id="PRO_5013280017" evidence="6">
    <location>
        <begin position="26"/>
        <end position="246"/>
    </location>
</feature>
<keyword evidence="10" id="KW-1185">Reference proteome</keyword>
<proteinExistence type="predicted"/>
<keyword evidence="2 5" id="KW-0812">Transmembrane</keyword>
<keyword evidence="6" id="KW-0732">Signal</keyword>
<dbReference type="PANTHER" id="PTHR33507">
    <property type="entry name" value="INNER MEMBRANE PROTEIN YBBJ"/>
    <property type="match status" value="1"/>
</dbReference>
<dbReference type="RefSeq" id="WP_089522703.1">
    <property type="nucleotide sequence ID" value="NZ_NMUQ01000001.1"/>
</dbReference>
<evidence type="ECO:0000256" key="6">
    <source>
        <dbReference type="SAM" id="SignalP"/>
    </source>
</evidence>
<dbReference type="SUPFAM" id="SSF141322">
    <property type="entry name" value="NfeD domain-like"/>
    <property type="match status" value="1"/>
</dbReference>
<dbReference type="AlphaFoldDB" id="A0A229P088"/>
<reference evidence="9 10" key="1">
    <citation type="submission" date="2017-07" db="EMBL/GenBank/DDBJ databases">
        <title>Paenibacillus herberti R33 genome sequencing and assembly.</title>
        <authorList>
            <person name="Su W."/>
        </authorList>
    </citation>
    <scope>NUCLEOTIDE SEQUENCE [LARGE SCALE GENOMIC DNA]</scope>
    <source>
        <strain evidence="9 10">R33</strain>
    </source>
</reference>
<feature type="transmembrane region" description="Helical" evidence="5">
    <location>
        <begin position="93"/>
        <end position="123"/>
    </location>
</feature>
<keyword evidence="4 5" id="KW-0472">Membrane</keyword>
<dbReference type="GO" id="GO:0005886">
    <property type="term" value="C:plasma membrane"/>
    <property type="evidence" value="ECO:0007669"/>
    <property type="project" value="TreeGrafter"/>
</dbReference>
<evidence type="ECO:0000256" key="2">
    <source>
        <dbReference type="ARBA" id="ARBA00022692"/>
    </source>
</evidence>
<evidence type="ECO:0000256" key="3">
    <source>
        <dbReference type="ARBA" id="ARBA00022989"/>
    </source>
</evidence>
<evidence type="ECO:0000259" key="8">
    <source>
        <dbReference type="Pfam" id="PF24961"/>
    </source>
</evidence>
<feature type="signal peptide" evidence="6">
    <location>
        <begin position="1"/>
        <end position="25"/>
    </location>
</feature>
<name>A0A229P088_9BACL</name>
<dbReference type="InterPro" id="IPR056739">
    <property type="entry name" value="NfeD_membrane"/>
</dbReference>
<dbReference type="InterPro" id="IPR002810">
    <property type="entry name" value="NfeD-like_C"/>
</dbReference>